<dbReference type="AlphaFoldDB" id="A0AA47P5Z1"/>
<gene>
    <name evidence="1" type="ORF">N1851_006398</name>
</gene>
<evidence type="ECO:0000313" key="2">
    <source>
        <dbReference type="Proteomes" id="UP001174136"/>
    </source>
</evidence>
<dbReference type="Proteomes" id="UP001174136">
    <property type="component" value="Unassembled WGS sequence"/>
</dbReference>
<dbReference type="EMBL" id="JAOPHQ010001135">
    <property type="protein sequence ID" value="KAK0152211.1"/>
    <property type="molecule type" value="Genomic_DNA"/>
</dbReference>
<accession>A0AA47P5Z1</accession>
<keyword evidence="2" id="KW-1185">Reference proteome</keyword>
<organism evidence="1 2">
    <name type="scientific">Merluccius polli</name>
    <name type="common">Benguela hake</name>
    <name type="synonym">Merluccius cadenati</name>
    <dbReference type="NCBI Taxonomy" id="89951"/>
    <lineage>
        <taxon>Eukaryota</taxon>
        <taxon>Metazoa</taxon>
        <taxon>Chordata</taxon>
        <taxon>Craniata</taxon>
        <taxon>Vertebrata</taxon>
        <taxon>Euteleostomi</taxon>
        <taxon>Actinopterygii</taxon>
        <taxon>Neopterygii</taxon>
        <taxon>Teleostei</taxon>
        <taxon>Neoteleostei</taxon>
        <taxon>Acanthomorphata</taxon>
        <taxon>Zeiogadaria</taxon>
        <taxon>Gadariae</taxon>
        <taxon>Gadiformes</taxon>
        <taxon>Gadoidei</taxon>
        <taxon>Merlucciidae</taxon>
        <taxon>Merluccius</taxon>
    </lineage>
</organism>
<name>A0AA47P5Z1_MERPO</name>
<comment type="caution">
    <text evidence="1">The sequence shown here is derived from an EMBL/GenBank/DDBJ whole genome shotgun (WGS) entry which is preliminary data.</text>
</comment>
<protein>
    <submittedName>
        <fullName evidence="1">Uncharacterized protein</fullName>
    </submittedName>
</protein>
<sequence>MPGVCRSRGFAAQSLYKAYSLLAITEARQRKAMKTTTEAAEKASRWLWIKREAVATKLEVCSSRLVEQLLASFTAHFHRGRKRRVTAALRSPLLIAATLVNESISTGRAAERLSSVPGAARCTAALSFRSVLFMTRAVAEPRQFQQSRPTGQEVKYSRVIPRIQPPRSATLPLRARWKLTQGRGRSHSAAQPLCGAYVPGGNPVLGMPYQKRNRYYREHVQWRVNP</sequence>
<proteinExistence type="predicted"/>
<reference evidence="1" key="1">
    <citation type="journal article" date="2023" name="Front. Mar. Sci.">
        <title>A new Merluccius polli reference genome to investigate the effects of global change in West African waters.</title>
        <authorList>
            <person name="Mateo J.L."/>
            <person name="Blanco-Fernandez C."/>
            <person name="Garcia-Vazquez E."/>
            <person name="Machado-Schiaffino G."/>
        </authorList>
    </citation>
    <scope>NUCLEOTIDE SEQUENCE</scope>
    <source>
        <strain evidence="1">C29</strain>
        <tissue evidence="1">Fin</tissue>
    </source>
</reference>
<evidence type="ECO:0000313" key="1">
    <source>
        <dbReference type="EMBL" id="KAK0152211.1"/>
    </source>
</evidence>